<dbReference type="InterPro" id="IPR036179">
    <property type="entry name" value="Ig-like_dom_sf"/>
</dbReference>
<reference evidence="4" key="2">
    <citation type="submission" date="2025-08" db="UniProtKB">
        <authorList>
            <consortium name="Ensembl"/>
        </authorList>
    </citation>
    <scope>IDENTIFICATION</scope>
</reference>
<evidence type="ECO:0000256" key="2">
    <source>
        <dbReference type="ARBA" id="ARBA00022859"/>
    </source>
</evidence>
<evidence type="ECO:0000256" key="1">
    <source>
        <dbReference type="ARBA" id="ARBA00022729"/>
    </source>
</evidence>
<sequence length="111" mass="12458">LSNMQTLSSSHAVNIIQEPDVLIVKSPAETVTLHCKHNDNTQLVMLWYRQMNSKGMTLVAFSYGSGDIQYEDGFKGNFTMTRLDTLQSTLKINRIKPEDTGVYICASSMTH</sequence>
<dbReference type="Ensembl" id="ENSECRT00000006856.1">
    <property type="protein sequence ID" value="ENSECRP00000006748.1"/>
    <property type="gene ID" value="ENSECRG00000004497.1"/>
</dbReference>
<dbReference type="GeneTree" id="ENSGT01150000287552"/>
<reference evidence="4" key="3">
    <citation type="submission" date="2025-09" db="UniProtKB">
        <authorList>
            <consortium name="Ensembl"/>
        </authorList>
    </citation>
    <scope>IDENTIFICATION</scope>
</reference>
<dbReference type="GO" id="GO:0005886">
    <property type="term" value="C:plasma membrane"/>
    <property type="evidence" value="ECO:0007669"/>
    <property type="project" value="TreeGrafter"/>
</dbReference>
<dbReference type="Proteomes" id="UP000694620">
    <property type="component" value="Chromosome 3"/>
</dbReference>
<dbReference type="PANTHER" id="PTHR23268">
    <property type="entry name" value="T-CELL RECEPTOR BETA CHAIN"/>
    <property type="match status" value="1"/>
</dbReference>
<name>A0A8C4RS05_ERPCA</name>
<dbReference type="InterPro" id="IPR050413">
    <property type="entry name" value="TCR_beta_variable"/>
</dbReference>
<feature type="domain" description="Ig-like" evidence="3">
    <location>
        <begin position="29"/>
        <end position="111"/>
    </location>
</feature>
<dbReference type="GO" id="GO:0007166">
    <property type="term" value="P:cell surface receptor signaling pathway"/>
    <property type="evidence" value="ECO:0007669"/>
    <property type="project" value="TreeGrafter"/>
</dbReference>
<dbReference type="AlphaFoldDB" id="A0A8C4RS05"/>
<dbReference type="PANTHER" id="PTHR23268:SF28">
    <property type="entry name" value="T CELL RECEPTOR BETA VARIABLE 19"/>
    <property type="match status" value="1"/>
</dbReference>
<evidence type="ECO:0000313" key="5">
    <source>
        <dbReference type="Proteomes" id="UP000694620"/>
    </source>
</evidence>
<evidence type="ECO:0000259" key="3">
    <source>
        <dbReference type="PROSITE" id="PS50835"/>
    </source>
</evidence>
<dbReference type="SUPFAM" id="SSF48726">
    <property type="entry name" value="Immunoglobulin"/>
    <property type="match status" value="1"/>
</dbReference>
<dbReference type="InterPro" id="IPR007110">
    <property type="entry name" value="Ig-like_dom"/>
</dbReference>
<dbReference type="InterPro" id="IPR013106">
    <property type="entry name" value="Ig_V-set"/>
</dbReference>
<organism evidence="4 5">
    <name type="scientific">Erpetoichthys calabaricus</name>
    <name type="common">Rope fish</name>
    <name type="synonym">Calamoichthys calabaricus</name>
    <dbReference type="NCBI Taxonomy" id="27687"/>
    <lineage>
        <taxon>Eukaryota</taxon>
        <taxon>Metazoa</taxon>
        <taxon>Chordata</taxon>
        <taxon>Craniata</taxon>
        <taxon>Vertebrata</taxon>
        <taxon>Euteleostomi</taxon>
        <taxon>Actinopterygii</taxon>
        <taxon>Polypteriformes</taxon>
        <taxon>Polypteridae</taxon>
        <taxon>Erpetoichthys</taxon>
    </lineage>
</organism>
<evidence type="ECO:0000313" key="4">
    <source>
        <dbReference type="Ensembl" id="ENSECRP00000006748.1"/>
    </source>
</evidence>
<dbReference type="InterPro" id="IPR013783">
    <property type="entry name" value="Ig-like_fold"/>
</dbReference>
<protein>
    <recommendedName>
        <fullName evidence="3">Ig-like domain-containing protein</fullName>
    </recommendedName>
</protein>
<dbReference type="Pfam" id="PF07686">
    <property type="entry name" value="V-set"/>
    <property type="match status" value="1"/>
</dbReference>
<proteinExistence type="predicted"/>
<accession>A0A8C4RS05</accession>
<dbReference type="Gene3D" id="2.60.40.10">
    <property type="entry name" value="Immunoglobulins"/>
    <property type="match status" value="1"/>
</dbReference>
<keyword evidence="1" id="KW-0732">Signal</keyword>
<dbReference type="GO" id="GO:0002376">
    <property type="term" value="P:immune system process"/>
    <property type="evidence" value="ECO:0007669"/>
    <property type="project" value="UniProtKB-KW"/>
</dbReference>
<dbReference type="SMART" id="SM00406">
    <property type="entry name" value="IGv"/>
    <property type="match status" value="1"/>
</dbReference>
<dbReference type="PROSITE" id="PS50835">
    <property type="entry name" value="IG_LIKE"/>
    <property type="match status" value="1"/>
</dbReference>
<keyword evidence="5" id="KW-1185">Reference proteome</keyword>
<reference evidence="4" key="1">
    <citation type="submission" date="2021-06" db="EMBL/GenBank/DDBJ databases">
        <authorList>
            <consortium name="Wellcome Sanger Institute Data Sharing"/>
        </authorList>
    </citation>
    <scope>NUCLEOTIDE SEQUENCE [LARGE SCALE GENOMIC DNA]</scope>
</reference>
<keyword evidence="2" id="KW-0391">Immunity</keyword>